<evidence type="ECO:0000313" key="2">
    <source>
        <dbReference type="EMBL" id="MBC5606526.1"/>
    </source>
</evidence>
<evidence type="ECO:0000256" key="1">
    <source>
        <dbReference type="SAM" id="SignalP"/>
    </source>
</evidence>
<proteinExistence type="predicted"/>
<reference evidence="2 3" key="1">
    <citation type="submission" date="2020-08" db="EMBL/GenBank/DDBJ databases">
        <title>Genome public.</title>
        <authorList>
            <person name="Liu C."/>
            <person name="Sun Q."/>
        </authorList>
    </citation>
    <scope>NUCLEOTIDE SEQUENCE [LARGE SCALE GENOMIC DNA]</scope>
    <source>
        <strain evidence="2 3">M27</strain>
    </source>
</reference>
<name>A0ABR7CFJ6_9BACE</name>
<dbReference type="SUPFAM" id="SSF49464">
    <property type="entry name" value="Carboxypeptidase regulatory domain-like"/>
    <property type="match status" value="1"/>
</dbReference>
<dbReference type="InterPro" id="IPR008969">
    <property type="entry name" value="CarboxyPept-like_regulatory"/>
</dbReference>
<keyword evidence="3" id="KW-1185">Reference proteome</keyword>
<gene>
    <name evidence="2" type="ORF">H8S67_17890</name>
</gene>
<dbReference type="EMBL" id="JACOOE010000010">
    <property type="protein sequence ID" value="MBC5606526.1"/>
    <property type="molecule type" value="Genomic_DNA"/>
</dbReference>
<feature type="signal peptide" evidence="1">
    <location>
        <begin position="1"/>
        <end position="19"/>
    </location>
</feature>
<sequence length="117" mass="12905">MKKYLLFFLLLVIGSVIYAQDRTITGVVVDENGEPMPGVSVVIKGTTNGTVTDLDGKFTITAPIGSILVFSFVGYQTMEVRITKDTGAIKVIMRSDSQQLDYIFENLYPLTISKFSI</sequence>
<accession>A0ABR7CFJ6</accession>
<evidence type="ECO:0000313" key="3">
    <source>
        <dbReference type="Proteomes" id="UP000600600"/>
    </source>
</evidence>
<comment type="caution">
    <text evidence="2">The sequence shown here is derived from an EMBL/GenBank/DDBJ whole genome shotgun (WGS) entry which is preliminary data.</text>
</comment>
<keyword evidence="1" id="KW-0732">Signal</keyword>
<protein>
    <submittedName>
        <fullName evidence="2">Carboxypeptidase-like regulatory domain-containing protein</fullName>
    </submittedName>
</protein>
<feature type="chain" id="PRO_5047248682" evidence="1">
    <location>
        <begin position="20"/>
        <end position="117"/>
    </location>
</feature>
<dbReference type="Pfam" id="PF13715">
    <property type="entry name" value="CarbopepD_reg_2"/>
    <property type="match status" value="1"/>
</dbReference>
<dbReference type="Proteomes" id="UP000600600">
    <property type="component" value="Unassembled WGS sequence"/>
</dbReference>
<dbReference type="RefSeq" id="WP_186968227.1">
    <property type="nucleotide sequence ID" value="NZ_JACOOE010000010.1"/>
</dbReference>
<organism evidence="2 3">
    <name type="scientific">Bacteroides difficilis</name>
    <dbReference type="NCBI Taxonomy" id="2763021"/>
    <lineage>
        <taxon>Bacteria</taxon>
        <taxon>Pseudomonadati</taxon>
        <taxon>Bacteroidota</taxon>
        <taxon>Bacteroidia</taxon>
        <taxon>Bacteroidales</taxon>
        <taxon>Bacteroidaceae</taxon>
        <taxon>Bacteroides</taxon>
    </lineage>
</organism>
<dbReference type="Gene3D" id="2.60.40.1120">
    <property type="entry name" value="Carboxypeptidase-like, regulatory domain"/>
    <property type="match status" value="1"/>
</dbReference>